<accession>A0AAJ4NMX9</accession>
<gene>
    <name evidence="1" type="ORF">KQR59_04850</name>
</gene>
<evidence type="ECO:0000313" key="1">
    <source>
        <dbReference type="EMBL" id="QWU98446.1"/>
    </source>
</evidence>
<dbReference type="AlphaFoldDB" id="A0AAJ4NMX9"/>
<reference evidence="1 2" key="1">
    <citation type="submission" date="2021-06" db="EMBL/GenBank/DDBJ databases">
        <title>Ulceroglandular infection and bacteremia caused by Francisella salimarina in an immunocompromised patient, France.</title>
        <authorList>
            <person name="Hennebique A."/>
            <person name="Caspar Y."/>
            <person name="Maurin M."/>
            <person name="Boisset S."/>
            <person name="Pelloux I."/>
            <person name="Gallego-Hernanz M.P."/>
            <person name="Burucoa C."/>
            <person name="Cazenave-Roblot F."/>
            <person name="Plouzeau C."/>
            <person name="Rammaert B."/>
        </authorList>
    </citation>
    <scope>NUCLEOTIDE SEQUENCE [LARGE SCALE GENOMIC DNA]</scope>
    <source>
        <strain evidence="1 2">CHUGA-F75</strain>
    </source>
</reference>
<dbReference type="EMBL" id="CP076680">
    <property type="protein sequence ID" value="QWU98446.1"/>
    <property type="molecule type" value="Genomic_DNA"/>
</dbReference>
<evidence type="ECO:0000313" key="2">
    <source>
        <dbReference type="Proteomes" id="UP000683421"/>
    </source>
</evidence>
<keyword evidence="2" id="KW-1185">Reference proteome</keyword>
<dbReference type="KEGG" id="fsr:KQR59_04850"/>
<proteinExistence type="predicted"/>
<sequence length="155" mass="17564">MPAKIYNDYISRARISSLLSGIGSEKIRVIEEIKKTGKINSQHNIVIDTSNIEDKSMLILTPILVNDSVYWGCNRIGLSISQVPHFCRLNDFTEPPQVEVNTDTSIKCEISQGITYNYKTNMFNVNIKIENEVITIGNFDNIKEASNSFLDYLNI</sequence>
<dbReference type="RefSeq" id="WP_216691673.1">
    <property type="nucleotide sequence ID" value="NZ_CP076680.1"/>
</dbReference>
<name>A0AAJ4NMX9_9GAMM</name>
<organism evidence="1 2">
    <name type="scientific">Francisella salimarina</name>
    <dbReference type="NCBI Taxonomy" id="2599927"/>
    <lineage>
        <taxon>Bacteria</taxon>
        <taxon>Pseudomonadati</taxon>
        <taxon>Pseudomonadota</taxon>
        <taxon>Gammaproteobacteria</taxon>
        <taxon>Thiotrichales</taxon>
        <taxon>Francisellaceae</taxon>
        <taxon>Francisella</taxon>
    </lineage>
</organism>
<dbReference type="Proteomes" id="UP000683421">
    <property type="component" value="Chromosome"/>
</dbReference>
<protein>
    <submittedName>
        <fullName evidence="1">Uncharacterized protein</fullName>
    </submittedName>
</protein>